<dbReference type="PATRIC" id="fig|765912.4.peg.1718"/>
<dbReference type="SUPFAM" id="SSF49785">
    <property type="entry name" value="Galactose-binding domain-like"/>
    <property type="match status" value="1"/>
</dbReference>
<dbReference type="InterPro" id="IPR000601">
    <property type="entry name" value="PKD_dom"/>
</dbReference>
<feature type="domain" description="PKD" evidence="4">
    <location>
        <begin position="627"/>
        <end position="712"/>
    </location>
</feature>
<dbReference type="Pfam" id="PF00754">
    <property type="entry name" value="F5_F8_type_C"/>
    <property type="match status" value="1"/>
</dbReference>
<keyword evidence="6" id="KW-1185">Reference proteome</keyword>
<keyword evidence="2" id="KW-0732">Signal</keyword>
<accession>L0GX37</accession>
<reference evidence="5 6" key="1">
    <citation type="submission" date="2011-09" db="EMBL/GenBank/DDBJ databases">
        <title>Complete sequence of chromosome of Thioflavicoccus mobilis 8321.</title>
        <authorList>
            <consortium name="US DOE Joint Genome Institute"/>
            <person name="Lucas S."/>
            <person name="Han J."/>
            <person name="Lapidus A."/>
            <person name="Cheng J.-F."/>
            <person name="Goodwin L."/>
            <person name="Pitluck S."/>
            <person name="Peters L."/>
            <person name="Ovchinnikova G."/>
            <person name="Lu M."/>
            <person name="Detter J.C."/>
            <person name="Han C."/>
            <person name="Tapia R."/>
            <person name="Land M."/>
            <person name="Hauser L."/>
            <person name="Kyrpides N."/>
            <person name="Ivanova N."/>
            <person name="Pagani I."/>
            <person name="Vogl K."/>
            <person name="Liu Z."/>
            <person name="Imhoff J."/>
            <person name="Thiel V."/>
            <person name="Frigaard N.-U."/>
            <person name="Bryant D."/>
            <person name="Woyke T."/>
        </authorList>
    </citation>
    <scope>NUCLEOTIDE SEQUENCE [LARGE SCALE GENOMIC DNA]</scope>
    <source>
        <strain evidence="5 6">8321</strain>
    </source>
</reference>
<dbReference type="InterPro" id="IPR000421">
    <property type="entry name" value="FA58C"/>
</dbReference>
<dbReference type="eggNOG" id="COG3291">
    <property type="taxonomic scope" value="Bacteria"/>
</dbReference>
<proteinExistence type="predicted"/>
<dbReference type="InterPro" id="IPR022409">
    <property type="entry name" value="PKD/Chitinase_dom"/>
</dbReference>
<name>L0GX37_9GAMM</name>
<dbReference type="GO" id="GO:0031410">
    <property type="term" value="C:cytoplasmic vesicle"/>
    <property type="evidence" value="ECO:0007669"/>
    <property type="project" value="TreeGrafter"/>
</dbReference>
<evidence type="ECO:0000259" key="4">
    <source>
        <dbReference type="PROSITE" id="PS50093"/>
    </source>
</evidence>
<feature type="domain" description="PKD" evidence="4">
    <location>
        <begin position="537"/>
        <end position="623"/>
    </location>
</feature>
<gene>
    <name evidence="5" type="ORF">Thimo_1752</name>
</gene>
<dbReference type="InterPro" id="IPR035986">
    <property type="entry name" value="PKD_dom_sf"/>
</dbReference>
<feature type="region of interest" description="Disordered" evidence="1">
    <location>
        <begin position="347"/>
        <end position="379"/>
    </location>
</feature>
<feature type="chain" id="PRO_5003943531" evidence="2">
    <location>
        <begin position="25"/>
        <end position="1277"/>
    </location>
</feature>
<dbReference type="SMART" id="SM00089">
    <property type="entry name" value="PKD"/>
    <property type="match status" value="5"/>
</dbReference>
<dbReference type="Gene3D" id="2.60.40.4070">
    <property type="match status" value="2"/>
</dbReference>
<evidence type="ECO:0000256" key="2">
    <source>
        <dbReference type="SAM" id="SignalP"/>
    </source>
</evidence>
<feature type="domain" description="PKD" evidence="4">
    <location>
        <begin position="721"/>
        <end position="811"/>
    </location>
</feature>
<feature type="signal peptide" evidence="2">
    <location>
        <begin position="1"/>
        <end position="24"/>
    </location>
</feature>
<evidence type="ECO:0000256" key="1">
    <source>
        <dbReference type="SAM" id="MobiDB-lite"/>
    </source>
</evidence>
<dbReference type="PANTHER" id="PTHR46182:SF2">
    <property type="entry name" value="FI19480P1"/>
    <property type="match status" value="1"/>
</dbReference>
<dbReference type="Proteomes" id="UP000010816">
    <property type="component" value="Chromosome"/>
</dbReference>
<evidence type="ECO:0000313" key="6">
    <source>
        <dbReference type="Proteomes" id="UP000010816"/>
    </source>
</evidence>
<dbReference type="Pfam" id="PF13860">
    <property type="entry name" value="FlgD_ig"/>
    <property type="match status" value="1"/>
</dbReference>
<dbReference type="InterPro" id="IPR025965">
    <property type="entry name" value="FlgD/Vpr_Ig-like"/>
</dbReference>
<organism evidence="5 6">
    <name type="scientific">Thioflavicoccus mobilis 8321</name>
    <dbReference type="NCBI Taxonomy" id="765912"/>
    <lineage>
        <taxon>Bacteria</taxon>
        <taxon>Pseudomonadati</taxon>
        <taxon>Pseudomonadota</taxon>
        <taxon>Gammaproteobacteria</taxon>
        <taxon>Chromatiales</taxon>
        <taxon>Chromatiaceae</taxon>
        <taxon>Thioflavicoccus</taxon>
    </lineage>
</organism>
<dbReference type="CDD" id="cd00146">
    <property type="entry name" value="PKD"/>
    <property type="match status" value="3"/>
</dbReference>
<dbReference type="RefSeq" id="WP_015280667.1">
    <property type="nucleotide sequence ID" value="NC_019940.1"/>
</dbReference>
<evidence type="ECO:0000313" key="5">
    <source>
        <dbReference type="EMBL" id="AGA90526.1"/>
    </source>
</evidence>
<dbReference type="AlphaFoldDB" id="L0GX37"/>
<dbReference type="Gene3D" id="2.60.40.10">
    <property type="entry name" value="Immunoglobulins"/>
    <property type="match status" value="7"/>
</dbReference>
<dbReference type="STRING" id="765912.Thimo_1752"/>
<protein>
    <submittedName>
        <fullName evidence="5">PDK repeat-containing protein</fullName>
    </submittedName>
</protein>
<dbReference type="Pfam" id="PF22352">
    <property type="entry name" value="K319L-like_PKD"/>
    <property type="match status" value="3"/>
</dbReference>
<dbReference type="Gene3D" id="2.60.120.260">
    <property type="entry name" value="Galactose-binding domain-like"/>
    <property type="match status" value="1"/>
</dbReference>
<dbReference type="HOGENOM" id="CLU_263417_0_0_6"/>
<feature type="domain" description="F5/8 type C" evidence="3">
    <location>
        <begin position="807"/>
        <end position="954"/>
    </location>
</feature>
<dbReference type="InterPro" id="IPR008979">
    <property type="entry name" value="Galactose-bd-like_sf"/>
</dbReference>
<dbReference type="PANTHER" id="PTHR46182">
    <property type="entry name" value="FI19480P1"/>
    <property type="match status" value="1"/>
</dbReference>
<evidence type="ECO:0000259" key="3">
    <source>
        <dbReference type="PROSITE" id="PS50022"/>
    </source>
</evidence>
<dbReference type="Pfam" id="PF00801">
    <property type="entry name" value="PKD"/>
    <property type="match status" value="2"/>
</dbReference>
<dbReference type="InterPro" id="IPR029865">
    <property type="entry name" value="KIAA0319-like"/>
</dbReference>
<dbReference type="InterPro" id="IPR013783">
    <property type="entry name" value="Ig-like_fold"/>
</dbReference>
<dbReference type="GO" id="GO:0016020">
    <property type="term" value="C:membrane"/>
    <property type="evidence" value="ECO:0007669"/>
    <property type="project" value="TreeGrafter"/>
</dbReference>
<dbReference type="KEGG" id="tmb:Thimo_1752"/>
<dbReference type="PROSITE" id="PS50022">
    <property type="entry name" value="FA58C_3"/>
    <property type="match status" value="1"/>
</dbReference>
<dbReference type="OrthoDB" id="5771719at2"/>
<dbReference type="SUPFAM" id="SSF49299">
    <property type="entry name" value="PKD domain"/>
    <property type="match status" value="4"/>
</dbReference>
<dbReference type="EMBL" id="CP003051">
    <property type="protein sequence ID" value="AGA90526.1"/>
    <property type="molecule type" value="Genomic_DNA"/>
</dbReference>
<sequence length="1277" mass="134587">MKRRLSGPALLVALLLIHAAPLFAVSALAQIEIASLTYLGDSVIQVDFSRRMFNRRTGEETTTVTVTNVSGAPIESTDGNLYLAMENITVATVTVPSADGTSVEGIPFYVFEVASLGPGAAVQRQVVFDNPQRARFNVDANAYVSAGATNHKPIADAGSNANGLVGSEIRLDGSGSYDPDGDLITYSWTQTDWPNGSNVELTGTDGPVPRLVPDVAGNYSFELIVTDDEQEASDPDTVTITASSVVAPPNADAGRDQQGQVGQVVTVDGTSSSDPQKLALTFAWTLVSKPPASTLTETAISGRDQPQASFMPDAEGQYDLQLEVDNGTATDVDTVVVNVLPPNLAPVADAGSDQASQPGQAVTLDGTASHDPDNGPQALSSTWTLVSLPPGSALTNADISGADTLQPTFTPDMAGDYILRHEVSDGEQSAGDNVLVEVEDNAPSIAITKPLDGGNVNTARPEISIQFGDNESGIDTSSFECLINGTDYSSAFNVGPANAVLQPTFDLPAGQNQVTASIEDRAGNEASAQSSFTVAFLRAIPGATPTAGYSPLTVRFTTDGEDPAGTIEIFRWDFDGNGSYDTYDTVARDYDHTYNTPGTFNATLYAWSSTGATAEASIPITVENNPPTASADVNPSNGPVPLTVTLAGTGSDSDGTIVRYEWDFEGDGIYDFSSTTTGITTHTYAAEGTFQAIFRVTDNSGNTATATATTTVVRIGPPGSPTATAGASPTSGNAPLTVNLTGSGSDPDGGIVLYEWDFDNDGSYDWSSASSGNTSHTYTQGGTHVATLRVTDNEGLTGIDQVLIRVNLQASLSVGTNTIGFLAESGSGMTATASSQYSASYGPAMAIDGNTGTFWETAPGDAATSWIEVTFDTLQRVEGLTVNWYSYSYRMTTARIDLYDGAGALLHTQTESFASNASSHQVDLPGVENVKRVRLSAQGTYSSYVMIRELTFDKSEMPGQGGPEPEPTGTTINTTISADTRVSIFIKNGQGNIERTLVDNEARTAGSHQDYWDAKDDGGVPVRDGLHYAVMEYRENGTAKTLDLTQITGGTRNSFPMGSSCNQRESFASPTVVKPFENDFMDLNFKLCTAQEVTMFIGPLNTQGDAARIRTIANRQIFPAGDSTLYWDGLDDNGNIAVAPSGDRLITGAWRYTLPNNAMYMTGGGPVIESISADPNYFSPFSEKCDSAGRSEGITLDYSLSKSAATVQLRVYSVESGELLRTASIQNVAAGANDAFWDGKNQAGEYVDIGDYQVGLIATDAQGNSSMLRYALVRVGY</sequence>
<dbReference type="Pfam" id="PF18911">
    <property type="entry name" value="PKD_4"/>
    <property type="match status" value="1"/>
</dbReference>
<dbReference type="PROSITE" id="PS50093">
    <property type="entry name" value="PKD"/>
    <property type="match status" value="3"/>
</dbReference>